<keyword evidence="1" id="KW-0472">Membrane</keyword>
<dbReference type="InterPro" id="IPR046740">
    <property type="entry name" value="DUF6790"/>
</dbReference>
<feature type="transmembrane region" description="Helical" evidence="1">
    <location>
        <begin position="98"/>
        <end position="117"/>
    </location>
</feature>
<dbReference type="Pfam" id="PF20589">
    <property type="entry name" value="DUF6790"/>
    <property type="match status" value="1"/>
</dbReference>
<sequence length="167" mass="19358">MGLFPFIFTLAWVGSIIHLLILKKPRPLSYIVEIFLLYQLVFSVGFNSLFVFYSHAFTPNQMAEYMGWPPENPFQQQVAYANLTFAILGFLCIWFRGLFWVATTLGLSCWYWANAYGHIQDWMLRQNEAPGNIGLPLYIDIFLPIILILLLIGYVCCSHDPINHKEE</sequence>
<protein>
    <submittedName>
        <fullName evidence="2">Conserved putative membrane protein</fullName>
    </submittedName>
</protein>
<feature type="transmembrane region" description="Helical" evidence="1">
    <location>
        <begin position="137"/>
        <end position="157"/>
    </location>
</feature>
<keyword evidence="1" id="KW-1133">Transmembrane helix</keyword>
<evidence type="ECO:0000256" key="1">
    <source>
        <dbReference type="SAM" id="Phobius"/>
    </source>
</evidence>
<accession>A0A0U5EQE3</accession>
<proteinExistence type="predicted"/>
<dbReference type="AlphaFoldDB" id="A0A0U5EQE3"/>
<reference evidence="3" key="1">
    <citation type="submission" date="2015-09" db="EMBL/GenBank/DDBJ databases">
        <authorList>
            <person name="Bertelli C."/>
        </authorList>
    </citation>
    <scope>NUCLEOTIDE SEQUENCE [LARGE SCALE GENOMIC DNA]</scope>
    <source>
        <strain evidence="3">KNic</strain>
    </source>
</reference>
<dbReference type="EMBL" id="LN879502">
    <property type="protein sequence ID" value="CUI16368.1"/>
    <property type="molecule type" value="Genomic_DNA"/>
</dbReference>
<keyword evidence="1" id="KW-0812">Transmembrane</keyword>
<evidence type="ECO:0000313" key="3">
    <source>
        <dbReference type="Proteomes" id="UP000069902"/>
    </source>
</evidence>
<feature type="transmembrane region" description="Helical" evidence="1">
    <location>
        <begin position="6"/>
        <end position="22"/>
    </location>
</feature>
<name>A0A0U5EQE3_9BACT</name>
<dbReference type="PATRIC" id="fig|389348.3.peg.812"/>
<keyword evidence="3" id="KW-1185">Reference proteome</keyword>
<gene>
    <name evidence="2" type="ORF">PNK_0742</name>
</gene>
<evidence type="ECO:0000313" key="2">
    <source>
        <dbReference type="EMBL" id="CUI16368.1"/>
    </source>
</evidence>
<feature type="transmembrane region" description="Helical" evidence="1">
    <location>
        <begin position="34"/>
        <end position="54"/>
    </location>
</feature>
<dbReference type="KEGG" id="pnl:PNK_0742"/>
<dbReference type="Proteomes" id="UP000069902">
    <property type="component" value="Chromosome cPNK"/>
</dbReference>
<dbReference type="STRING" id="389348.PNK_0742"/>
<dbReference type="InParanoid" id="A0A0U5EQE3"/>
<dbReference type="RefSeq" id="WP_059060370.1">
    <property type="nucleotide sequence ID" value="NZ_LN879502.1"/>
</dbReference>
<feature type="transmembrane region" description="Helical" evidence="1">
    <location>
        <begin position="74"/>
        <end position="93"/>
    </location>
</feature>
<organism evidence="2 3">
    <name type="scientific">Candidatus Protochlamydia naegleriophila</name>
    <dbReference type="NCBI Taxonomy" id="389348"/>
    <lineage>
        <taxon>Bacteria</taxon>
        <taxon>Pseudomonadati</taxon>
        <taxon>Chlamydiota</taxon>
        <taxon>Chlamydiia</taxon>
        <taxon>Parachlamydiales</taxon>
        <taxon>Parachlamydiaceae</taxon>
        <taxon>Candidatus Protochlamydia</taxon>
    </lineage>
</organism>